<gene>
    <name evidence="2" type="ORF">C468_05883</name>
</gene>
<dbReference type="InterPro" id="IPR055808">
    <property type="entry name" value="DUF7384"/>
</dbReference>
<dbReference type="Proteomes" id="UP000011546">
    <property type="component" value="Unassembled WGS sequence"/>
</dbReference>
<dbReference type="EMBL" id="AOJH01000043">
    <property type="protein sequence ID" value="EMA65487.1"/>
    <property type="molecule type" value="Genomic_DNA"/>
</dbReference>
<dbReference type="STRING" id="1230456.C468_05883"/>
<feature type="region of interest" description="Disordered" evidence="1">
    <location>
        <begin position="26"/>
        <end position="61"/>
    </location>
</feature>
<dbReference type="PATRIC" id="fig|1230456.3.peg.1144"/>
<evidence type="ECO:0000313" key="3">
    <source>
        <dbReference type="Proteomes" id="UP000011546"/>
    </source>
</evidence>
<proteinExistence type="predicted"/>
<name>M0P5R8_9EURY</name>
<accession>M0P5R8</accession>
<protein>
    <submittedName>
        <fullName evidence="2">Uncharacterized protein</fullName>
    </submittedName>
</protein>
<dbReference type="Pfam" id="PF24109">
    <property type="entry name" value="DUF7384"/>
    <property type="match status" value="1"/>
</dbReference>
<keyword evidence="3" id="KW-1185">Reference proteome</keyword>
<dbReference type="AlphaFoldDB" id="M0P5R8"/>
<sequence>MTATFADLFDRAAEYDADAEAVSEALAERRSASAGDSGGIPESDATDDLPPVDRDPSPARVVADTDVLAADLLGGGSARDALDALRSHAWTALVASDPLLDEAEAVIAALADDELAADWRGAVEAWREPVAHPAGDHPALASAYRGGAMQVVSLDPSLTGPGAAAGLRDRMAVSVREPRAFATVFSPARLYPEAVGGDYPGPDRDPRSMEPVASDADRHRGGDDRPDPDQH</sequence>
<feature type="region of interest" description="Disordered" evidence="1">
    <location>
        <begin position="192"/>
        <end position="231"/>
    </location>
</feature>
<dbReference type="RefSeq" id="WP_008847910.1">
    <property type="nucleotide sequence ID" value="NZ_AOJH01000043.1"/>
</dbReference>
<dbReference type="OrthoDB" id="214734at2157"/>
<evidence type="ECO:0000313" key="2">
    <source>
        <dbReference type="EMBL" id="EMA65487.1"/>
    </source>
</evidence>
<comment type="caution">
    <text evidence="2">The sequence shown here is derived from an EMBL/GenBank/DDBJ whole genome shotgun (WGS) entry which is preliminary data.</text>
</comment>
<feature type="compositionally biased region" description="Basic and acidic residues" evidence="1">
    <location>
        <begin position="215"/>
        <end position="231"/>
    </location>
</feature>
<reference evidence="2 3" key="1">
    <citation type="journal article" date="2014" name="PLoS Genet.">
        <title>Phylogenetically driven sequencing of extremely halophilic archaea reveals strategies for static and dynamic osmo-response.</title>
        <authorList>
            <person name="Becker E.A."/>
            <person name="Seitzer P.M."/>
            <person name="Tritt A."/>
            <person name="Larsen D."/>
            <person name="Krusor M."/>
            <person name="Yao A.I."/>
            <person name="Wu D."/>
            <person name="Madern D."/>
            <person name="Eisen J.A."/>
            <person name="Darling A.E."/>
            <person name="Facciotti M.T."/>
        </authorList>
    </citation>
    <scope>NUCLEOTIDE SEQUENCE [LARGE SCALE GENOMIC DNA]</scope>
    <source>
        <strain evidence="2 3">JCM 14978</strain>
    </source>
</reference>
<evidence type="ECO:0000256" key="1">
    <source>
        <dbReference type="SAM" id="MobiDB-lite"/>
    </source>
</evidence>
<organism evidence="2 3">
    <name type="scientific">Halorubrum kocurii JCM 14978</name>
    <dbReference type="NCBI Taxonomy" id="1230456"/>
    <lineage>
        <taxon>Archaea</taxon>
        <taxon>Methanobacteriati</taxon>
        <taxon>Methanobacteriota</taxon>
        <taxon>Stenosarchaea group</taxon>
        <taxon>Halobacteria</taxon>
        <taxon>Halobacteriales</taxon>
        <taxon>Haloferacaceae</taxon>
        <taxon>Halorubrum</taxon>
    </lineage>
</organism>